<evidence type="ECO:0000256" key="6">
    <source>
        <dbReference type="SAM" id="Phobius"/>
    </source>
</evidence>
<feature type="transmembrane region" description="Helical" evidence="6">
    <location>
        <begin position="26"/>
        <end position="44"/>
    </location>
</feature>
<keyword evidence="3 6" id="KW-0812">Transmembrane</keyword>
<feature type="transmembrane region" description="Helical" evidence="6">
    <location>
        <begin position="203"/>
        <end position="224"/>
    </location>
</feature>
<organism evidence="7">
    <name type="scientific">mine drainage metagenome</name>
    <dbReference type="NCBI Taxonomy" id="410659"/>
    <lineage>
        <taxon>unclassified sequences</taxon>
        <taxon>metagenomes</taxon>
        <taxon>ecological metagenomes</taxon>
    </lineage>
</organism>
<feature type="transmembrane region" description="Helical" evidence="6">
    <location>
        <begin position="138"/>
        <end position="159"/>
    </location>
</feature>
<gene>
    <name evidence="7" type="ORF">CARN3_1295</name>
</gene>
<comment type="similarity">
    <text evidence="2">Belongs to the TMEM19 family.</text>
</comment>
<dbReference type="GO" id="GO:0016020">
    <property type="term" value="C:membrane"/>
    <property type="evidence" value="ECO:0007669"/>
    <property type="project" value="UniProtKB-SubCell"/>
</dbReference>
<evidence type="ECO:0008006" key="8">
    <source>
        <dbReference type="Google" id="ProtNLM"/>
    </source>
</evidence>
<comment type="caution">
    <text evidence="7">The sequence shown here is derived from an EMBL/GenBank/DDBJ whole genome shotgun (WGS) entry which is preliminary data.</text>
</comment>
<comment type="subcellular location">
    <subcellularLocation>
        <location evidence="1">Membrane</location>
        <topology evidence="1">Multi-pass membrane protein</topology>
    </subcellularLocation>
</comment>
<reference evidence="7" key="1">
    <citation type="submission" date="2009-10" db="EMBL/GenBank/DDBJ databases">
        <title>Diversity of trophic interactions inside an arsenic-rich microbial ecosystem.</title>
        <authorList>
            <person name="Bertin P.N."/>
            <person name="Heinrich-Salmeron A."/>
            <person name="Pelletier E."/>
            <person name="Goulhen-Chollet F."/>
            <person name="Arsene-Ploetze F."/>
            <person name="Gallien S."/>
            <person name="Calteau A."/>
            <person name="Vallenet D."/>
            <person name="Casiot C."/>
            <person name="Chane-Woon-Ming B."/>
            <person name="Giloteaux L."/>
            <person name="Barakat M."/>
            <person name="Bonnefoy V."/>
            <person name="Bruneel O."/>
            <person name="Chandler M."/>
            <person name="Cleiss J."/>
            <person name="Duran R."/>
            <person name="Elbaz-Poulichet F."/>
            <person name="Fonknechten N."/>
            <person name="Lauga B."/>
            <person name="Mornico D."/>
            <person name="Ortet P."/>
            <person name="Schaeffer C."/>
            <person name="Siguier P."/>
            <person name="Alexander Thil Smith A."/>
            <person name="Van Dorsselaer A."/>
            <person name="Weissenbach J."/>
            <person name="Medigue C."/>
            <person name="Le Paslier D."/>
        </authorList>
    </citation>
    <scope>NUCLEOTIDE SEQUENCE</scope>
</reference>
<dbReference type="PANTHER" id="PTHR13353">
    <property type="entry name" value="TRANSMEMBRANE PROTEIN 19"/>
    <property type="match status" value="1"/>
</dbReference>
<dbReference type="InterPro" id="IPR002794">
    <property type="entry name" value="DUF92_TMEM19"/>
</dbReference>
<proteinExistence type="inferred from homology"/>
<evidence type="ECO:0000256" key="3">
    <source>
        <dbReference type="ARBA" id="ARBA00022692"/>
    </source>
</evidence>
<evidence type="ECO:0000256" key="4">
    <source>
        <dbReference type="ARBA" id="ARBA00022989"/>
    </source>
</evidence>
<accession>E6PZC5</accession>
<feature type="transmembrane region" description="Helical" evidence="6">
    <location>
        <begin position="171"/>
        <end position="191"/>
    </location>
</feature>
<feature type="transmembrane region" description="Helical" evidence="6">
    <location>
        <begin position="65"/>
        <end position="86"/>
    </location>
</feature>
<keyword evidence="4 6" id="KW-1133">Transmembrane helix</keyword>
<name>E6PZC5_9ZZZZ</name>
<evidence type="ECO:0000313" key="7">
    <source>
        <dbReference type="EMBL" id="CBI00284.1"/>
    </source>
</evidence>
<sequence>MGGAITACLMFSTAEYPYASSWRRGALWPVLTVMILTLAATRAGRKRKTAFGLEDSQRGRNAAQVAANLGAAALVVTLGPLLPLIGPANPMFITLLAYAALAEAAADTVSSELGQVFGGQPRLLTTLQRVDPGTDGGITLAGTATGIVAAAVISAVGIWTMTGSLASNWMGFGVILLGGVFGLFFDSLLGATLERRGWLNNDAVNFLGTLSAAAFALALGKALVSFLKG</sequence>
<evidence type="ECO:0000256" key="5">
    <source>
        <dbReference type="ARBA" id="ARBA00023136"/>
    </source>
</evidence>
<keyword evidence="5 6" id="KW-0472">Membrane</keyword>
<dbReference type="Pfam" id="PF01940">
    <property type="entry name" value="DUF92"/>
    <property type="match status" value="1"/>
</dbReference>
<evidence type="ECO:0000256" key="1">
    <source>
        <dbReference type="ARBA" id="ARBA00004141"/>
    </source>
</evidence>
<dbReference type="PANTHER" id="PTHR13353:SF5">
    <property type="entry name" value="TRANSMEMBRANE PROTEIN 19"/>
    <property type="match status" value="1"/>
</dbReference>
<dbReference type="EMBL" id="CABN01000117">
    <property type="protein sequence ID" value="CBI00284.1"/>
    <property type="molecule type" value="Genomic_DNA"/>
</dbReference>
<protein>
    <recommendedName>
        <fullName evidence="8">DUF92 domain-containing protein</fullName>
    </recommendedName>
</protein>
<evidence type="ECO:0000256" key="2">
    <source>
        <dbReference type="ARBA" id="ARBA00009012"/>
    </source>
</evidence>
<dbReference type="AlphaFoldDB" id="E6PZC5"/>